<gene>
    <name evidence="1" type="ORF">GALMADRAFT_207963</name>
</gene>
<sequence length="235" mass="25680">MDFDLSELEQSLPTLPSSAELGAGIRALMVRLKTATFACLSCFVVGKECAMVGSEVACVSCIAAGSPCMVFANVGMAEDVEMVAVKVDETLTSAMMQLEASISNFTFAVHWRENLRLLCRRLVVDGGTMTSNFDARVAMYATVAARLRVVMMGREFLGLDVIPFVDIAELYGVLKDAVECNTLSEYEKVLLAFKVIRQLALSGEKTDIFQNRRMAVAVAKECLEGLRMKEQGLYA</sequence>
<keyword evidence="2" id="KW-1185">Reference proteome</keyword>
<dbReference type="AlphaFoldDB" id="A0A067TFI2"/>
<evidence type="ECO:0000313" key="1">
    <source>
        <dbReference type="EMBL" id="KDR81117.1"/>
    </source>
</evidence>
<name>A0A067TFI2_GALM3</name>
<dbReference type="EMBL" id="KL142371">
    <property type="protein sequence ID" value="KDR81117.1"/>
    <property type="molecule type" value="Genomic_DNA"/>
</dbReference>
<evidence type="ECO:0000313" key="2">
    <source>
        <dbReference type="Proteomes" id="UP000027222"/>
    </source>
</evidence>
<organism evidence="1 2">
    <name type="scientific">Galerina marginata (strain CBS 339.88)</name>
    <dbReference type="NCBI Taxonomy" id="685588"/>
    <lineage>
        <taxon>Eukaryota</taxon>
        <taxon>Fungi</taxon>
        <taxon>Dikarya</taxon>
        <taxon>Basidiomycota</taxon>
        <taxon>Agaricomycotina</taxon>
        <taxon>Agaricomycetes</taxon>
        <taxon>Agaricomycetidae</taxon>
        <taxon>Agaricales</taxon>
        <taxon>Agaricineae</taxon>
        <taxon>Strophariaceae</taxon>
        <taxon>Galerina</taxon>
    </lineage>
</organism>
<reference evidence="2" key="1">
    <citation type="journal article" date="2014" name="Proc. Natl. Acad. Sci. U.S.A.">
        <title>Extensive sampling of basidiomycete genomes demonstrates inadequacy of the white-rot/brown-rot paradigm for wood decay fungi.</title>
        <authorList>
            <person name="Riley R."/>
            <person name="Salamov A.A."/>
            <person name="Brown D.W."/>
            <person name="Nagy L.G."/>
            <person name="Floudas D."/>
            <person name="Held B.W."/>
            <person name="Levasseur A."/>
            <person name="Lombard V."/>
            <person name="Morin E."/>
            <person name="Otillar R."/>
            <person name="Lindquist E.A."/>
            <person name="Sun H."/>
            <person name="LaButti K.M."/>
            <person name="Schmutz J."/>
            <person name="Jabbour D."/>
            <person name="Luo H."/>
            <person name="Baker S.E."/>
            <person name="Pisabarro A.G."/>
            <person name="Walton J.D."/>
            <person name="Blanchette R.A."/>
            <person name="Henrissat B."/>
            <person name="Martin F."/>
            <person name="Cullen D."/>
            <person name="Hibbett D.S."/>
            <person name="Grigoriev I.V."/>
        </authorList>
    </citation>
    <scope>NUCLEOTIDE SEQUENCE [LARGE SCALE GENOMIC DNA]</scope>
    <source>
        <strain evidence="2">CBS 339.88</strain>
    </source>
</reference>
<accession>A0A067TFI2</accession>
<dbReference type="Proteomes" id="UP000027222">
    <property type="component" value="Unassembled WGS sequence"/>
</dbReference>
<dbReference type="HOGENOM" id="CLU_1180302_0_0_1"/>
<protein>
    <submittedName>
        <fullName evidence="1">Uncharacterized protein</fullName>
    </submittedName>
</protein>
<proteinExistence type="predicted"/>